<dbReference type="AlphaFoldDB" id="A0A182WPP4"/>
<keyword evidence="2" id="KW-1185">Reference proteome</keyword>
<dbReference type="VEuPathDB" id="VectorBase:AMIN014638"/>
<dbReference type="Proteomes" id="UP000075920">
    <property type="component" value="Unassembled WGS sequence"/>
</dbReference>
<proteinExistence type="predicted"/>
<evidence type="ECO:0000313" key="1">
    <source>
        <dbReference type="EnsemblMetazoa" id="AMIN014638-PA"/>
    </source>
</evidence>
<dbReference type="EnsemblMetazoa" id="AMIN014638-RA">
    <property type="protein sequence ID" value="AMIN014638-PA"/>
    <property type="gene ID" value="AMIN014638"/>
</dbReference>
<organism evidence="1 2">
    <name type="scientific">Anopheles minimus</name>
    <dbReference type="NCBI Taxonomy" id="112268"/>
    <lineage>
        <taxon>Eukaryota</taxon>
        <taxon>Metazoa</taxon>
        <taxon>Ecdysozoa</taxon>
        <taxon>Arthropoda</taxon>
        <taxon>Hexapoda</taxon>
        <taxon>Insecta</taxon>
        <taxon>Pterygota</taxon>
        <taxon>Neoptera</taxon>
        <taxon>Endopterygota</taxon>
        <taxon>Diptera</taxon>
        <taxon>Nematocera</taxon>
        <taxon>Culicoidea</taxon>
        <taxon>Culicidae</taxon>
        <taxon>Anophelinae</taxon>
        <taxon>Anopheles</taxon>
    </lineage>
</organism>
<evidence type="ECO:0000313" key="2">
    <source>
        <dbReference type="Proteomes" id="UP000075920"/>
    </source>
</evidence>
<accession>A0A182WPP4</accession>
<name>A0A182WPP4_9DIPT</name>
<reference evidence="2" key="1">
    <citation type="submission" date="2013-03" db="EMBL/GenBank/DDBJ databases">
        <title>The Genome Sequence of Anopheles minimus MINIMUS1.</title>
        <authorList>
            <consortium name="The Broad Institute Genomics Platform"/>
            <person name="Neafsey D.E."/>
            <person name="Walton C."/>
            <person name="Walker B."/>
            <person name="Young S.K."/>
            <person name="Zeng Q."/>
            <person name="Gargeya S."/>
            <person name="Fitzgerald M."/>
            <person name="Haas B."/>
            <person name="Abouelleil A."/>
            <person name="Allen A.W."/>
            <person name="Alvarado L."/>
            <person name="Arachchi H.M."/>
            <person name="Berlin A.M."/>
            <person name="Chapman S.B."/>
            <person name="Gainer-Dewar J."/>
            <person name="Goldberg J."/>
            <person name="Griggs A."/>
            <person name="Gujja S."/>
            <person name="Hansen M."/>
            <person name="Howarth C."/>
            <person name="Imamovic A."/>
            <person name="Ireland A."/>
            <person name="Larimer J."/>
            <person name="McCowan C."/>
            <person name="Murphy C."/>
            <person name="Pearson M."/>
            <person name="Poon T.W."/>
            <person name="Priest M."/>
            <person name="Roberts A."/>
            <person name="Saif S."/>
            <person name="Shea T."/>
            <person name="Sisk P."/>
            <person name="Sykes S."/>
            <person name="Wortman J."/>
            <person name="Nusbaum C."/>
            <person name="Birren B."/>
        </authorList>
    </citation>
    <scope>NUCLEOTIDE SEQUENCE [LARGE SCALE GENOMIC DNA]</scope>
    <source>
        <strain evidence="2">MINIMUS1</strain>
    </source>
</reference>
<protein>
    <submittedName>
        <fullName evidence="1">Uncharacterized protein</fullName>
    </submittedName>
</protein>
<sequence>MLVGTQVPHRILLLDCLQTRLGMDDKFISITSLDTSFGVLITTWGGDVEKLKNCEESLITPEYIVMTAYCTPAGSL</sequence>
<reference evidence="1" key="2">
    <citation type="submission" date="2020-05" db="UniProtKB">
        <authorList>
            <consortium name="EnsemblMetazoa"/>
        </authorList>
    </citation>
    <scope>IDENTIFICATION</scope>
    <source>
        <strain evidence="1">MINIMUS1</strain>
    </source>
</reference>